<evidence type="ECO:0000256" key="1">
    <source>
        <dbReference type="ARBA" id="ARBA00004196"/>
    </source>
</evidence>
<gene>
    <name evidence="8" type="primary">resA</name>
    <name evidence="8" type="ORF">ACFQIC_01250</name>
</gene>
<organism evidence="8 9">
    <name type="scientific">Halobacillus seohaensis</name>
    <dbReference type="NCBI Taxonomy" id="447421"/>
    <lineage>
        <taxon>Bacteria</taxon>
        <taxon>Bacillati</taxon>
        <taxon>Bacillota</taxon>
        <taxon>Bacilli</taxon>
        <taxon>Bacillales</taxon>
        <taxon>Bacillaceae</taxon>
        <taxon>Halobacillus</taxon>
    </lineage>
</organism>
<dbReference type="EMBL" id="JBHSZV010000004">
    <property type="protein sequence ID" value="MFC7060497.1"/>
    <property type="molecule type" value="Genomic_DNA"/>
</dbReference>
<evidence type="ECO:0000256" key="2">
    <source>
        <dbReference type="ARBA" id="ARBA00022748"/>
    </source>
</evidence>
<keyword evidence="6" id="KW-1133">Transmembrane helix</keyword>
<evidence type="ECO:0000259" key="7">
    <source>
        <dbReference type="PROSITE" id="PS51352"/>
    </source>
</evidence>
<proteinExistence type="predicted"/>
<dbReference type="SUPFAM" id="SSF52833">
    <property type="entry name" value="Thioredoxin-like"/>
    <property type="match status" value="1"/>
</dbReference>
<evidence type="ECO:0000256" key="4">
    <source>
        <dbReference type="ARBA" id="ARBA00023157"/>
    </source>
</evidence>
<keyword evidence="5" id="KW-0676">Redox-active center</keyword>
<dbReference type="InterPro" id="IPR013766">
    <property type="entry name" value="Thioredoxin_domain"/>
</dbReference>
<dbReference type="RefSeq" id="WP_204706492.1">
    <property type="nucleotide sequence ID" value="NZ_JBHSZV010000004.1"/>
</dbReference>
<dbReference type="InterPro" id="IPR036249">
    <property type="entry name" value="Thioredoxin-like_sf"/>
</dbReference>
<dbReference type="PROSITE" id="PS00194">
    <property type="entry name" value="THIOREDOXIN_1"/>
    <property type="match status" value="1"/>
</dbReference>
<evidence type="ECO:0000256" key="5">
    <source>
        <dbReference type="ARBA" id="ARBA00023284"/>
    </source>
</evidence>
<sequence>MKESTVQKKKRRLIFRSAMLAVMVGLIIFALVSNLNDDKNVVAEGEQAPDFELKKFGTDETVSLSDLEGQGVMINFWATYCEPCKEEMPYMEEIYSKYKDKDVEILAINLDATDLVVRRFLDRYGLSFPILHDKNGQVMDQYNVGRIPSTLFINPDGEVEEQVVGPLTLEKLDGYLEEITPET</sequence>
<keyword evidence="3" id="KW-0735">Signal-anchor</keyword>
<keyword evidence="4" id="KW-1015">Disulfide bond</keyword>
<dbReference type="NCBIfam" id="NF002854">
    <property type="entry name" value="PRK03147.1"/>
    <property type="match status" value="1"/>
</dbReference>
<keyword evidence="2" id="KW-0201">Cytochrome c-type biogenesis</keyword>
<evidence type="ECO:0000313" key="8">
    <source>
        <dbReference type="EMBL" id="MFC7060497.1"/>
    </source>
</evidence>
<dbReference type="InterPro" id="IPR000866">
    <property type="entry name" value="AhpC/TSA"/>
</dbReference>
<feature type="transmembrane region" description="Helical" evidence="6">
    <location>
        <begin position="12"/>
        <end position="32"/>
    </location>
</feature>
<dbReference type="CDD" id="cd02966">
    <property type="entry name" value="TlpA_like_family"/>
    <property type="match status" value="1"/>
</dbReference>
<protein>
    <submittedName>
        <fullName evidence="8">Thiol-disulfide oxidoreductase ResA</fullName>
    </submittedName>
</protein>
<evidence type="ECO:0000256" key="3">
    <source>
        <dbReference type="ARBA" id="ARBA00022968"/>
    </source>
</evidence>
<dbReference type="InterPro" id="IPR017937">
    <property type="entry name" value="Thioredoxin_CS"/>
</dbReference>
<keyword evidence="9" id="KW-1185">Reference proteome</keyword>
<comment type="subcellular location">
    <subcellularLocation>
        <location evidence="1">Cell envelope</location>
    </subcellularLocation>
</comment>
<accession>A0ABW2EIY2</accession>
<dbReference type="PANTHER" id="PTHR42852:SF6">
    <property type="entry name" value="THIOL:DISULFIDE INTERCHANGE PROTEIN DSBE"/>
    <property type="match status" value="1"/>
</dbReference>
<comment type="caution">
    <text evidence="8">The sequence shown here is derived from an EMBL/GenBank/DDBJ whole genome shotgun (WGS) entry which is preliminary data.</text>
</comment>
<feature type="domain" description="Thioredoxin" evidence="7">
    <location>
        <begin position="42"/>
        <end position="181"/>
    </location>
</feature>
<keyword evidence="6" id="KW-0472">Membrane</keyword>
<dbReference type="InterPro" id="IPR050553">
    <property type="entry name" value="Thioredoxin_ResA/DsbE_sf"/>
</dbReference>
<dbReference type="Pfam" id="PF00578">
    <property type="entry name" value="AhpC-TSA"/>
    <property type="match status" value="1"/>
</dbReference>
<dbReference type="PROSITE" id="PS51352">
    <property type="entry name" value="THIOREDOXIN_2"/>
    <property type="match status" value="1"/>
</dbReference>
<keyword evidence="6" id="KW-0812">Transmembrane</keyword>
<evidence type="ECO:0000313" key="9">
    <source>
        <dbReference type="Proteomes" id="UP001596410"/>
    </source>
</evidence>
<dbReference type="Proteomes" id="UP001596410">
    <property type="component" value="Unassembled WGS sequence"/>
</dbReference>
<evidence type="ECO:0000256" key="6">
    <source>
        <dbReference type="SAM" id="Phobius"/>
    </source>
</evidence>
<dbReference type="Gene3D" id="3.40.30.10">
    <property type="entry name" value="Glutaredoxin"/>
    <property type="match status" value="1"/>
</dbReference>
<reference evidence="9" key="1">
    <citation type="journal article" date="2019" name="Int. J. Syst. Evol. Microbiol.">
        <title>The Global Catalogue of Microorganisms (GCM) 10K type strain sequencing project: providing services to taxonomists for standard genome sequencing and annotation.</title>
        <authorList>
            <consortium name="The Broad Institute Genomics Platform"/>
            <consortium name="The Broad Institute Genome Sequencing Center for Infectious Disease"/>
            <person name="Wu L."/>
            <person name="Ma J."/>
        </authorList>
    </citation>
    <scope>NUCLEOTIDE SEQUENCE [LARGE SCALE GENOMIC DNA]</scope>
    <source>
        <strain evidence="9">CGMCC 4.1621</strain>
    </source>
</reference>
<name>A0ABW2EIY2_9BACI</name>
<dbReference type="PANTHER" id="PTHR42852">
    <property type="entry name" value="THIOL:DISULFIDE INTERCHANGE PROTEIN DSBE"/>
    <property type="match status" value="1"/>
</dbReference>